<organism evidence="2 3">
    <name type="scientific">Aphis glycines</name>
    <name type="common">Soybean aphid</name>
    <dbReference type="NCBI Taxonomy" id="307491"/>
    <lineage>
        <taxon>Eukaryota</taxon>
        <taxon>Metazoa</taxon>
        <taxon>Ecdysozoa</taxon>
        <taxon>Arthropoda</taxon>
        <taxon>Hexapoda</taxon>
        <taxon>Insecta</taxon>
        <taxon>Pterygota</taxon>
        <taxon>Neoptera</taxon>
        <taxon>Paraneoptera</taxon>
        <taxon>Hemiptera</taxon>
        <taxon>Sternorrhyncha</taxon>
        <taxon>Aphidomorpha</taxon>
        <taxon>Aphidoidea</taxon>
        <taxon>Aphididae</taxon>
        <taxon>Aphidini</taxon>
        <taxon>Aphis</taxon>
        <taxon>Aphis</taxon>
    </lineage>
</organism>
<evidence type="ECO:0000259" key="1">
    <source>
        <dbReference type="Pfam" id="PF16064"/>
    </source>
</evidence>
<protein>
    <recommendedName>
        <fullName evidence="1">DUF4806 domain-containing protein</fullName>
    </recommendedName>
</protein>
<name>A0A6G0U3L2_APHGL</name>
<dbReference type="OrthoDB" id="6614320at2759"/>
<comment type="caution">
    <text evidence="2">The sequence shown here is derived from an EMBL/GenBank/DDBJ whole genome shotgun (WGS) entry which is preliminary data.</text>
</comment>
<keyword evidence="3" id="KW-1185">Reference proteome</keyword>
<proteinExistence type="predicted"/>
<dbReference type="InterPro" id="IPR032071">
    <property type="entry name" value="DUF4806"/>
</dbReference>
<evidence type="ECO:0000313" key="3">
    <source>
        <dbReference type="Proteomes" id="UP000475862"/>
    </source>
</evidence>
<feature type="domain" description="DUF4806" evidence="1">
    <location>
        <begin position="222"/>
        <end position="286"/>
    </location>
</feature>
<dbReference type="Proteomes" id="UP000475862">
    <property type="component" value="Unassembled WGS sequence"/>
</dbReference>
<dbReference type="AlphaFoldDB" id="A0A6G0U3L2"/>
<accession>A0A6G0U3L2</accession>
<dbReference type="Pfam" id="PF16064">
    <property type="entry name" value="DUF4806"/>
    <property type="match status" value="1"/>
</dbReference>
<sequence length="292" mass="33909">MRMARSEKSKFQHLKLSFESLVDAQLKADKAQYTSDVSDFDNRKKKASLLDDCDDDNLDRDFLPADQQNITHDENEFIVDSDLHFEFDDKLIGLTNEEDDFIDVQEATNKKKTNTQDKTKKIKLLDKKELEHNSCAYLNTPKSMLQQLNTTSAVSTSPTSANTGFQKIALNYLASLKIQMTKIADTQQEILTFIQTNNVVNTFQCPCDVQMDHEVDYFISNLPLSHMDNLLSIEQKIKSDQNFRKQVVYELSRIGGKSLQNMIYKIMKQVFEYGILKQYTYYGLRIKRTFHY</sequence>
<dbReference type="EMBL" id="VYZN01000008">
    <property type="protein sequence ID" value="KAE9543547.1"/>
    <property type="molecule type" value="Genomic_DNA"/>
</dbReference>
<reference evidence="2 3" key="1">
    <citation type="submission" date="2019-08" db="EMBL/GenBank/DDBJ databases">
        <title>The genome of the soybean aphid Biotype 1, its phylome, world population structure and adaptation to the North American continent.</title>
        <authorList>
            <person name="Giordano R."/>
            <person name="Donthu R.K."/>
            <person name="Hernandez A.G."/>
            <person name="Wright C.L."/>
            <person name="Zimin A.V."/>
        </authorList>
    </citation>
    <scope>NUCLEOTIDE SEQUENCE [LARGE SCALE GENOMIC DNA]</scope>
    <source>
        <tissue evidence="2">Whole aphids</tissue>
    </source>
</reference>
<evidence type="ECO:0000313" key="2">
    <source>
        <dbReference type="EMBL" id="KAE9543547.1"/>
    </source>
</evidence>
<gene>
    <name evidence="2" type="ORF">AGLY_002347</name>
</gene>